<keyword evidence="11" id="KW-0460">Magnesium</keyword>
<dbReference type="PANTHER" id="PTHR38341:SF1">
    <property type="entry name" value="FRUCTOSE-1,6-BISPHOSPHATE ALDOLASE_PHOSPHATASE"/>
    <property type="match status" value="1"/>
</dbReference>
<dbReference type="SUPFAM" id="SSF111249">
    <property type="entry name" value="Sulfolobus fructose-1,6-bisphosphatase-like"/>
    <property type="match status" value="1"/>
</dbReference>
<dbReference type="AlphaFoldDB" id="A0A3R9R148"/>
<evidence type="ECO:0000256" key="2">
    <source>
        <dbReference type="ARBA" id="ARBA00001946"/>
    </source>
</evidence>
<evidence type="ECO:0000313" key="15">
    <source>
        <dbReference type="EMBL" id="RSN72379.1"/>
    </source>
</evidence>
<name>A0A3R9R148_9CREN</name>
<keyword evidence="8" id="KW-0312">Gluconeogenesis</keyword>
<evidence type="ECO:0000256" key="1">
    <source>
        <dbReference type="ARBA" id="ARBA00001273"/>
    </source>
</evidence>
<evidence type="ECO:0000256" key="7">
    <source>
        <dbReference type="ARBA" id="ARBA00018635"/>
    </source>
</evidence>
<dbReference type="Pfam" id="PF01950">
    <property type="entry name" value="FBPase_3"/>
    <property type="match status" value="1"/>
</dbReference>
<proteinExistence type="inferred from homology"/>
<accession>A0A3R9R148</accession>
<keyword evidence="9" id="KW-0479">Metal-binding</keyword>
<comment type="similarity">
    <text evidence="4">Belongs to the FBP aldolase/phosphatase family.</text>
</comment>
<keyword evidence="14" id="KW-0119">Carbohydrate metabolism</keyword>
<evidence type="ECO:0000256" key="6">
    <source>
        <dbReference type="ARBA" id="ARBA00013093"/>
    </source>
</evidence>
<comment type="caution">
    <text evidence="15">The sequence shown here is derived from an EMBL/GenBank/DDBJ whole genome shotgun (WGS) entry which is preliminary data.</text>
</comment>
<reference evidence="15 16" key="1">
    <citation type="submission" date="2018-10" db="EMBL/GenBank/DDBJ databases">
        <title>Co-occurring genomic capacity for anaerobic methane metabolism and dissimilatory sulfite reduction discovered in the Korarchaeota.</title>
        <authorList>
            <person name="Mckay L.J."/>
            <person name="Dlakic M."/>
            <person name="Fields M.W."/>
            <person name="Delmont T.O."/>
            <person name="Eren A.M."/>
            <person name="Jay Z.J."/>
            <person name="Klingelsmith K.B."/>
            <person name="Rusch D.B."/>
            <person name="Inskeep W.P."/>
        </authorList>
    </citation>
    <scope>NUCLEOTIDE SEQUENCE [LARGE SCALE GENOMIC DNA]</scope>
    <source>
        <strain evidence="15 16">MDKW</strain>
    </source>
</reference>
<dbReference type="PANTHER" id="PTHR38341">
    <property type="entry name" value="FRUCTOSE-1,6-BISPHOSPHATE ALDOLASE/PHOSPHATASE"/>
    <property type="match status" value="1"/>
</dbReference>
<dbReference type="GO" id="GO:0046872">
    <property type="term" value="F:metal ion binding"/>
    <property type="evidence" value="ECO:0007669"/>
    <property type="project" value="UniProtKB-KW"/>
</dbReference>
<evidence type="ECO:0000256" key="12">
    <source>
        <dbReference type="ARBA" id="ARBA00023239"/>
    </source>
</evidence>
<evidence type="ECO:0000256" key="4">
    <source>
        <dbReference type="ARBA" id="ARBA00010693"/>
    </source>
</evidence>
<comment type="subunit">
    <text evidence="5">Homooctamer; dimer of tetramers.</text>
</comment>
<dbReference type="InterPro" id="IPR036076">
    <property type="entry name" value="FBPase_V_sf"/>
</dbReference>
<dbReference type="GO" id="GO:0016829">
    <property type="term" value="F:lyase activity"/>
    <property type="evidence" value="ECO:0007669"/>
    <property type="project" value="UniProtKB-KW"/>
</dbReference>
<feature type="non-terminal residue" evidence="15">
    <location>
        <position position="89"/>
    </location>
</feature>
<dbReference type="EC" id="3.1.3.11" evidence="6"/>
<dbReference type="InterPro" id="IPR002803">
    <property type="entry name" value="FBPase_V"/>
</dbReference>
<evidence type="ECO:0000256" key="8">
    <source>
        <dbReference type="ARBA" id="ARBA00022432"/>
    </source>
</evidence>
<dbReference type="Proteomes" id="UP000277582">
    <property type="component" value="Unassembled WGS sequence"/>
</dbReference>
<dbReference type="EMBL" id="RCOS01000156">
    <property type="protein sequence ID" value="RSN72379.1"/>
    <property type="molecule type" value="Genomic_DNA"/>
</dbReference>
<dbReference type="RefSeq" id="WP_125672550.1">
    <property type="nucleotide sequence ID" value="NZ_RCOS01000156.1"/>
</dbReference>
<organism evidence="15 16">
    <name type="scientific">Candidatus Methanodesulfokora washburnensis</name>
    <dbReference type="NCBI Taxonomy" id="2478471"/>
    <lineage>
        <taxon>Archaea</taxon>
        <taxon>Thermoproteota</taxon>
        <taxon>Candidatus Korarchaeia</taxon>
        <taxon>Candidatus Korarchaeia incertae sedis</taxon>
        <taxon>Candidatus Methanodesulfokora</taxon>
    </lineage>
</organism>
<comment type="catalytic activity">
    <reaction evidence="1">
        <text>beta-D-fructose 1,6-bisphosphate + H2O = beta-D-fructose 6-phosphate + phosphate</text>
        <dbReference type="Rhea" id="RHEA:11064"/>
        <dbReference type="ChEBI" id="CHEBI:15377"/>
        <dbReference type="ChEBI" id="CHEBI:32966"/>
        <dbReference type="ChEBI" id="CHEBI:43474"/>
        <dbReference type="ChEBI" id="CHEBI:57634"/>
        <dbReference type="EC" id="3.1.3.11"/>
    </reaction>
</comment>
<evidence type="ECO:0000313" key="16">
    <source>
        <dbReference type="Proteomes" id="UP000277582"/>
    </source>
</evidence>
<evidence type="ECO:0000256" key="5">
    <source>
        <dbReference type="ARBA" id="ARBA00011820"/>
    </source>
</evidence>
<comment type="cofactor">
    <cofactor evidence="2">
        <name>Mg(2+)</name>
        <dbReference type="ChEBI" id="CHEBI:18420"/>
    </cofactor>
</comment>
<keyword evidence="13" id="KW-0704">Schiff base</keyword>
<evidence type="ECO:0000256" key="3">
    <source>
        <dbReference type="ARBA" id="ARBA00004742"/>
    </source>
</evidence>
<sequence>MRTTISVIKADVGGLAGHHIVPDQLLDIARRSLEEERKKGVIEDFYVTSVGDDLQLIMTHRKGEDSKEIHEIAWNTFKRAAEAAKDIGL</sequence>
<gene>
    <name evidence="15" type="ORF">D6D85_13915</name>
</gene>
<evidence type="ECO:0000256" key="11">
    <source>
        <dbReference type="ARBA" id="ARBA00022842"/>
    </source>
</evidence>
<keyword evidence="16" id="KW-1185">Reference proteome</keyword>
<evidence type="ECO:0000256" key="9">
    <source>
        <dbReference type="ARBA" id="ARBA00022723"/>
    </source>
</evidence>
<comment type="pathway">
    <text evidence="3">Carbohydrate biosynthesis; gluconeogenesis.</text>
</comment>
<evidence type="ECO:0000256" key="13">
    <source>
        <dbReference type="ARBA" id="ARBA00023270"/>
    </source>
</evidence>
<evidence type="ECO:0000256" key="10">
    <source>
        <dbReference type="ARBA" id="ARBA00022801"/>
    </source>
</evidence>
<protein>
    <recommendedName>
        <fullName evidence="7">Fructose-1,6-bisphosphate aldolase/phosphatase</fullName>
        <ecNumber evidence="6">3.1.3.11</ecNumber>
    </recommendedName>
</protein>
<keyword evidence="12" id="KW-0456">Lyase</keyword>
<keyword evidence="10" id="KW-0378">Hydrolase</keyword>
<dbReference type="GO" id="GO:0042132">
    <property type="term" value="F:fructose 1,6-bisphosphate 1-phosphatase activity"/>
    <property type="evidence" value="ECO:0007669"/>
    <property type="project" value="UniProtKB-EC"/>
</dbReference>
<dbReference type="UniPathway" id="UPA00138"/>
<dbReference type="GO" id="GO:0006094">
    <property type="term" value="P:gluconeogenesis"/>
    <property type="evidence" value="ECO:0007669"/>
    <property type="project" value="UniProtKB-UniPathway"/>
</dbReference>
<evidence type="ECO:0000256" key="14">
    <source>
        <dbReference type="ARBA" id="ARBA00023277"/>
    </source>
</evidence>